<keyword evidence="2" id="KW-0479">Metal-binding</keyword>
<evidence type="ECO:0000256" key="1">
    <source>
        <dbReference type="ARBA" id="ARBA00004123"/>
    </source>
</evidence>
<comment type="subcellular location">
    <subcellularLocation>
        <location evidence="1">Nucleus</location>
    </subcellularLocation>
</comment>
<dbReference type="InterPro" id="IPR012337">
    <property type="entry name" value="RNaseH-like_sf"/>
</dbReference>
<evidence type="ECO:0000256" key="3">
    <source>
        <dbReference type="ARBA" id="ARBA00022771"/>
    </source>
</evidence>
<evidence type="ECO:0000256" key="4">
    <source>
        <dbReference type="ARBA" id="ARBA00022833"/>
    </source>
</evidence>
<sequence>MYLVNPATSVPSERLFSKSGAIMTEKRNRLSPKYCEGHIRVRTSSQGHRRSLVRAFKTPRLMSWIPGYELPSRKTLSSAHIPSLYHRCLATVKEKVAKSALSVCITTDCWTSRANESYIAITAHFIDEDYHFKSVLLKCGAFTGSHTSANLSQELETVLDEWNLSEKLIFAVSDNASNITNAIESLHWKHYGCYAHTLNLIVSKALQEVQALLDKVKKIVSHFRRSPVAQEKLLKYQINNEKTPVPKKLIIDVATRWNSTYYMLKRFLEVEEAIKATMALLTNKLPTLEEAEWKTLKNLVHILSPFEEMTVKMSGQNYLTGSLVIVVTRALEMSCAALFTQPEIAGDEAAKKVLQLLQNGLEDRFKKVEFSSSFALCTVLDPRYKDLFFKDKSASEKIKKHLRMLTIVRIQETQKHNPPPALPAMQTSSAVSAFQILRNLIEEVRPPQMNSTAKAIKTIDAFFADDMLGENEDPLTWWREHKCAYPELAHIFRSRCNIVASSVPCERIFSKSGNIITSKRANLASSKVEMLMFLNGNSEYCPQTMGESSQ</sequence>
<evidence type="ECO:0000256" key="2">
    <source>
        <dbReference type="ARBA" id="ARBA00022723"/>
    </source>
</evidence>
<evidence type="ECO:0000313" key="7">
    <source>
        <dbReference type="EMBL" id="BET02151.1"/>
    </source>
</evidence>
<dbReference type="InterPro" id="IPR008906">
    <property type="entry name" value="HATC_C_dom"/>
</dbReference>
<accession>A0ABN7BG21</accession>
<gene>
    <name evidence="7" type="ORF">NTJ_14970</name>
</gene>
<dbReference type="PANTHER" id="PTHR46481:SF10">
    <property type="entry name" value="ZINC FINGER BED DOMAIN-CONTAINING PROTEIN 39"/>
    <property type="match status" value="1"/>
</dbReference>
<dbReference type="InterPro" id="IPR052035">
    <property type="entry name" value="ZnF_BED_domain_contain"/>
</dbReference>
<evidence type="ECO:0000313" key="8">
    <source>
        <dbReference type="Proteomes" id="UP001307889"/>
    </source>
</evidence>
<dbReference type="SUPFAM" id="SSF53098">
    <property type="entry name" value="Ribonuclease H-like"/>
    <property type="match status" value="2"/>
</dbReference>
<feature type="domain" description="HAT C-terminal dimerisation" evidence="6">
    <location>
        <begin position="462"/>
        <end position="537"/>
    </location>
</feature>
<keyword evidence="8" id="KW-1185">Reference proteome</keyword>
<dbReference type="Pfam" id="PF05699">
    <property type="entry name" value="Dimer_Tnp_hAT"/>
    <property type="match status" value="1"/>
</dbReference>
<name>A0ABN7BG21_9HEMI</name>
<keyword evidence="5" id="KW-0539">Nucleus</keyword>
<proteinExistence type="predicted"/>
<evidence type="ECO:0000256" key="5">
    <source>
        <dbReference type="ARBA" id="ARBA00023242"/>
    </source>
</evidence>
<protein>
    <submittedName>
        <fullName evidence="7">HATC</fullName>
    </submittedName>
</protein>
<dbReference type="Proteomes" id="UP001307889">
    <property type="component" value="Chromosome 13"/>
</dbReference>
<reference evidence="7 8" key="1">
    <citation type="submission" date="2023-09" db="EMBL/GenBank/DDBJ databases">
        <title>Nesidiocoris tenuis whole genome shotgun sequence.</title>
        <authorList>
            <person name="Shibata T."/>
            <person name="Shimoda M."/>
            <person name="Kobayashi T."/>
            <person name="Uehara T."/>
        </authorList>
    </citation>
    <scope>NUCLEOTIDE SEQUENCE [LARGE SCALE GENOMIC DNA]</scope>
    <source>
        <strain evidence="7 8">Japan</strain>
    </source>
</reference>
<keyword evidence="3" id="KW-0863">Zinc-finger</keyword>
<keyword evidence="4" id="KW-0862">Zinc</keyword>
<evidence type="ECO:0000259" key="6">
    <source>
        <dbReference type="Pfam" id="PF05699"/>
    </source>
</evidence>
<dbReference type="PANTHER" id="PTHR46481">
    <property type="entry name" value="ZINC FINGER BED DOMAIN-CONTAINING PROTEIN 4"/>
    <property type="match status" value="1"/>
</dbReference>
<dbReference type="EMBL" id="AP028921">
    <property type="protein sequence ID" value="BET02151.1"/>
    <property type="molecule type" value="Genomic_DNA"/>
</dbReference>
<organism evidence="7 8">
    <name type="scientific">Nesidiocoris tenuis</name>
    <dbReference type="NCBI Taxonomy" id="355587"/>
    <lineage>
        <taxon>Eukaryota</taxon>
        <taxon>Metazoa</taxon>
        <taxon>Ecdysozoa</taxon>
        <taxon>Arthropoda</taxon>
        <taxon>Hexapoda</taxon>
        <taxon>Insecta</taxon>
        <taxon>Pterygota</taxon>
        <taxon>Neoptera</taxon>
        <taxon>Paraneoptera</taxon>
        <taxon>Hemiptera</taxon>
        <taxon>Heteroptera</taxon>
        <taxon>Panheteroptera</taxon>
        <taxon>Cimicomorpha</taxon>
        <taxon>Miridae</taxon>
        <taxon>Dicyphina</taxon>
        <taxon>Nesidiocoris</taxon>
    </lineage>
</organism>